<evidence type="ECO:0000313" key="4">
    <source>
        <dbReference type="Proteomes" id="UP000274097"/>
    </source>
</evidence>
<dbReference type="Pfam" id="PF04909">
    <property type="entry name" value="Amidohydro_2"/>
    <property type="match status" value="1"/>
</dbReference>
<evidence type="ECO:0000259" key="1">
    <source>
        <dbReference type="Pfam" id="PF04909"/>
    </source>
</evidence>
<gene>
    <name evidence="2" type="ORF">D6Z83_00320</name>
    <name evidence="3" type="ORF">EBE87_19090</name>
</gene>
<dbReference type="GO" id="GO:0016787">
    <property type="term" value="F:hydrolase activity"/>
    <property type="evidence" value="ECO:0007669"/>
    <property type="project" value="UniProtKB-KW"/>
</dbReference>
<feature type="domain" description="Amidohydrolase-related" evidence="1">
    <location>
        <begin position="73"/>
        <end position="329"/>
    </location>
</feature>
<organism evidence="2 5">
    <name type="scientific">Teichococcus wenyumeiae</name>
    <dbReference type="NCBI Taxonomy" id="2478470"/>
    <lineage>
        <taxon>Bacteria</taxon>
        <taxon>Pseudomonadati</taxon>
        <taxon>Pseudomonadota</taxon>
        <taxon>Alphaproteobacteria</taxon>
        <taxon>Acetobacterales</taxon>
        <taxon>Roseomonadaceae</taxon>
        <taxon>Roseomonas</taxon>
    </lineage>
</organism>
<proteinExistence type="predicted"/>
<keyword evidence="4" id="KW-1185">Reference proteome</keyword>
<dbReference type="InterPro" id="IPR032466">
    <property type="entry name" value="Metal_Hydrolase"/>
</dbReference>
<comment type="caution">
    <text evidence="2">The sequence shown here is derived from an EMBL/GenBank/DDBJ whole genome shotgun (WGS) entry which is preliminary data.</text>
</comment>
<dbReference type="InterPro" id="IPR052358">
    <property type="entry name" value="Aro_Compnd_Degr_Hydrolases"/>
</dbReference>
<dbReference type="OrthoDB" id="9787654at2"/>
<dbReference type="Gene3D" id="3.20.20.140">
    <property type="entry name" value="Metal-dependent hydrolases"/>
    <property type="match status" value="1"/>
</dbReference>
<dbReference type="Proteomes" id="UP000278036">
    <property type="component" value="Unassembled WGS sequence"/>
</dbReference>
<protein>
    <submittedName>
        <fullName evidence="2">2-pyrone-4,6-dicarboxylate hydrolase</fullName>
    </submittedName>
</protein>
<dbReference type="AlphaFoldDB" id="A0A3A9JI88"/>
<dbReference type="EMBL" id="RAQU01000001">
    <property type="protein sequence ID" value="RKK06252.1"/>
    <property type="molecule type" value="Genomic_DNA"/>
</dbReference>
<dbReference type="InterPro" id="IPR006680">
    <property type="entry name" value="Amidohydro-rel"/>
</dbReference>
<reference evidence="2 5" key="1">
    <citation type="submission" date="2018-09" db="EMBL/GenBank/DDBJ databases">
        <title>Roseomonas sp. nov., isolated from feces of Tibetan antelopes in the Qinghai-Tibet plateau, China.</title>
        <authorList>
            <person name="Tian Z."/>
        </authorList>
    </citation>
    <scope>NUCLEOTIDE SEQUENCE [LARGE SCALE GENOMIC DNA]</scope>
    <source>
        <strain evidence="3 4">Z23</strain>
        <strain evidence="2 5">Z24</strain>
    </source>
</reference>
<keyword evidence="2" id="KW-0378">Hydrolase</keyword>
<dbReference type="PANTHER" id="PTHR35563:SF2">
    <property type="entry name" value="BARREL METAL-DEPENDENT HYDROLASE, PUTATIVE (AFU_ORTHOLOGUE AFUA_1G16240)-RELATED"/>
    <property type="match status" value="1"/>
</dbReference>
<dbReference type="PANTHER" id="PTHR35563">
    <property type="entry name" value="BARREL METAL-DEPENDENT HYDROLASE, PUTATIVE (AFU_ORTHOLOGUE AFUA_1G16240)-RELATED"/>
    <property type="match status" value="1"/>
</dbReference>
<dbReference type="SUPFAM" id="SSF51556">
    <property type="entry name" value="Metallo-dependent hydrolases"/>
    <property type="match status" value="1"/>
</dbReference>
<dbReference type="InParanoid" id="A0A3A9JI88"/>
<sequence length="330" mass="35583">MHDHSSSINAINALYSGWESRHPAAAKTNRRDTAPEREGTIHVDRFNRLRVVTAVPHSAGIAPPRHPVPAKACDAHLHVLDSRFPGAGPVAGMTLADYRLLQRRLGTSRAVLVQAKHHGTDPAALLDALAQLGPDGRGIAVLPPGTPDEEFRRLNDAGVRGLRLSLWNPADAPLSLADLAPLAARVAPLGWHLQLHLTAAQILEAADVLATLPCPVVFDHMARLPPEDGPEHPAFAVVARLLQSGRAWAKLSGAYLNTRSGPPYPEAGRIARAFIAEAPERLVWGSDWPHVTEPHKPDDALLLDLLAEWAGPRLTDRILVDNPATLYGFA</sequence>
<name>A0A3A9JI88_9PROT</name>
<dbReference type="Proteomes" id="UP000274097">
    <property type="component" value="Unassembled WGS sequence"/>
</dbReference>
<dbReference type="EMBL" id="RFLX01000016">
    <property type="protein sequence ID" value="RMI19752.1"/>
    <property type="molecule type" value="Genomic_DNA"/>
</dbReference>
<evidence type="ECO:0000313" key="5">
    <source>
        <dbReference type="Proteomes" id="UP000278036"/>
    </source>
</evidence>
<evidence type="ECO:0000313" key="2">
    <source>
        <dbReference type="EMBL" id="RKK06252.1"/>
    </source>
</evidence>
<accession>A0A3A9JI88</accession>
<evidence type="ECO:0000313" key="3">
    <source>
        <dbReference type="EMBL" id="RMI19752.1"/>
    </source>
</evidence>